<dbReference type="AlphaFoldDB" id="A0A5B0VTC5"/>
<keyword evidence="2" id="KW-0479">Metal-binding</keyword>
<dbReference type="InterPro" id="IPR011057">
    <property type="entry name" value="Mss4-like_sf"/>
</dbReference>
<evidence type="ECO:0000256" key="4">
    <source>
        <dbReference type="ARBA" id="ARBA00023239"/>
    </source>
</evidence>
<dbReference type="Gene3D" id="3.90.1590.10">
    <property type="entry name" value="glutathione-dependent formaldehyde- activating enzyme (gfa)"/>
    <property type="match status" value="1"/>
</dbReference>
<evidence type="ECO:0000259" key="6">
    <source>
        <dbReference type="PROSITE" id="PS51891"/>
    </source>
</evidence>
<gene>
    <name evidence="7" type="ORF">FP026_22135</name>
</gene>
<evidence type="ECO:0000256" key="1">
    <source>
        <dbReference type="ARBA" id="ARBA00005495"/>
    </source>
</evidence>
<keyword evidence="4" id="KW-0456">Lyase</keyword>
<proteinExistence type="inferred from homology"/>
<dbReference type="SUPFAM" id="SSF51316">
    <property type="entry name" value="Mss4-like"/>
    <property type="match status" value="1"/>
</dbReference>
<dbReference type="OrthoDB" id="9807246at2"/>
<feature type="domain" description="CENP-V/GFA" evidence="6">
    <location>
        <begin position="14"/>
        <end position="127"/>
    </location>
</feature>
<dbReference type="PANTHER" id="PTHR33337:SF40">
    <property type="entry name" value="CENP-V_GFA DOMAIN-CONTAINING PROTEIN-RELATED"/>
    <property type="match status" value="1"/>
</dbReference>
<comment type="similarity">
    <text evidence="1">Belongs to the Gfa family.</text>
</comment>
<dbReference type="PANTHER" id="PTHR33337">
    <property type="entry name" value="GFA DOMAIN-CONTAINING PROTEIN"/>
    <property type="match status" value="1"/>
</dbReference>
<dbReference type="Pfam" id="PF04828">
    <property type="entry name" value="GFA"/>
    <property type="match status" value="1"/>
</dbReference>
<comment type="caution">
    <text evidence="7">The sequence shown here is derived from an EMBL/GenBank/DDBJ whole genome shotgun (WGS) entry which is preliminary data.</text>
</comment>
<dbReference type="GO" id="GO:0046872">
    <property type="term" value="F:metal ion binding"/>
    <property type="evidence" value="ECO:0007669"/>
    <property type="project" value="UniProtKB-KW"/>
</dbReference>
<name>A0A5B0VTC5_RHITR</name>
<accession>A0A5B0VTC5</accession>
<evidence type="ECO:0000256" key="5">
    <source>
        <dbReference type="SAM" id="MobiDB-lite"/>
    </source>
</evidence>
<dbReference type="EMBL" id="VNIP01000011">
    <property type="protein sequence ID" value="KAA1177906.1"/>
    <property type="molecule type" value="Genomic_DNA"/>
</dbReference>
<sequence length="170" mass="18742">MATGERQMTMVTSYSGGCQCGAVRYRATGALGYPHLCHCRMCQKASGNYALPLGNAKRADFELTRGEPSWFHSSDLVRRGFCGTCGTPLFYDVPGTDSINVTLGSLDEPAAVQPVAQSNRAAKMPWFHALDVLPMEPDEDSSDRAISIKRSNHQHPDHDTSSWPEEKRHE</sequence>
<evidence type="ECO:0000256" key="2">
    <source>
        <dbReference type="ARBA" id="ARBA00022723"/>
    </source>
</evidence>
<dbReference type="GO" id="GO:0016846">
    <property type="term" value="F:carbon-sulfur lyase activity"/>
    <property type="evidence" value="ECO:0007669"/>
    <property type="project" value="InterPro"/>
</dbReference>
<evidence type="ECO:0000313" key="7">
    <source>
        <dbReference type="EMBL" id="KAA1177906.1"/>
    </source>
</evidence>
<dbReference type="Proteomes" id="UP000323608">
    <property type="component" value="Unassembled WGS sequence"/>
</dbReference>
<organism evidence="7 8">
    <name type="scientific">Rhizobium tropici</name>
    <dbReference type="NCBI Taxonomy" id="398"/>
    <lineage>
        <taxon>Bacteria</taxon>
        <taxon>Pseudomonadati</taxon>
        <taxon>Pseudomonadota</taxon>
        <taxon>Alphaproteobacteria</taxon>
        <taxon>Hyphomicrobiales</taxon>
        <taxon>Rhizobiaceae</taxon>
        <taxon>Rhizobium/Agrobacterium group</taxon>
        <taxon>Rhizobium</taxon>
    </lineage>
</organism>
<dbReference type="PROSITE" id="PS51891">
    <property type="entry name" value="CENP_V_GFA"/>
    <property type="match status" value="1"/>
</dbReference>
<keyword evidence="3" id="KW-0862">Zinc</keyword>
<evidence type="ECO:0000256" key="3">
    <source>
        <dbReference type="ARBA" id="ARBA00022833"/>
    </source>
</evidence>
<evidence type="ECO:0000313" key="8">
    <source>
        <dbReference type="Proteomes" id="UP000323608"/>
    </source>
</evidence>
<reference evidence="7 8" key="1">
    <citation type="submission" date="2019-07" db="EMBL/GenBank/DDBJ databases">
        <title>The Draft Genome Sequence of Rhizobium tropici SARCC-755 Associated with Superior Nodulation on Pigeonpea (Cajanus cajan (L.) Millsp.).</title>
        <authorList>
            <person name="Bopape F.L."/>
            <person name="Hassen A.I."/>
            <person name="Swanevelder Z.H."/>
            <person name="Gwata E.T."/>
        </authorList>
    </citation>
    <scope>NUCLEOTIDE SEQUENCE [LARGE SCALE GENOMIC DNA]</scope>
    <source>
        <strain evidence="7 8">SARCC-755</strain>
    </source>
</reference>
<feature type="compositionally biased region" description="Basic and acidic residues" evidence="5">
    <location>
        <begin position="154"/>
        <end position="170"/>
    </location>
</feature>
<dbReference type="InterPro" id="IPR006913">
    <property type="entry name" value="CENP-V/GFA"/>
</dbReference>
<protein>
    <submittedName>
        <fullName evidence="7">GFA family protein</fullName>
    </submittedName>
</protein>
<feature type="region of interest" description="Disordered" evidence="5">
    <location>
        <begin position="137"/>
        <end position="170"/>
    </location>
</feature>